<keyword evidence="2" id="KW-1185">Reference proteome</keyword>
<comment type="caution">
    <text evidence="1">The sequence shown here is derived from an EMBL/GenBank/DDBJ whole genome shotgun (WGS) entry which is preliminary data.</text>
</comment>
<dbReference type="Proteomes" id="UP000708208">
    <property type="component" value="Unassembled WGS sequence"/>
</dbReference>
<name>A0A8J2PTW7_9HEXA</name>
<dbReference type="EMBL" id="CAJVCH010568159">
    <property type="protein sequence ID" value="CAG7833024.1"/>
    <property type="molecule type" value="Genomic_DNA"/>
</dbReference>
<dbReference type="AlphaFoldDB" id="A0A8J2PTW7"/>
<organism evidence="1 2">
    <name type="scientific">Allacma fusca</name>
    <dbReference type="NCBI Taxonomy" id="39272"/>
    <lineage>
        <taxon>Eukaryota</taxon>
        <taxon>Metazoa</taxon>
        <taxon>Ecdysozoa</taxon>
        <taxon>Arthropoda</taxon>
        <taxon>Hexapoda</taxon>
        <taxon>Collembola</taxon>
        <taxon>Symphypleona</taxon>
        <taxon>Sminthuridae</taxon>
        <taxon>Allacma</taxon>
    </lineage>
</organism>
<gene>
    <name evidence="1" type="ORF">AFUS01_LOCUS42676</name>
</gene>
<evidence type="ECO:0000313" key="2">
    <source>
        <dbReference type="Proteomes" id="UP000708208"/>
    </source>
</evidence>
<proteinExistence type="predicted"/>
<accession>A0A8J2PTW7</accession>
<feature type="non-terminal residue" evidence="1">
    <location>
        <position position="123"/>
    </location>
</feature>
<reference evidence="1" key="1">
    <citation type="submission" date="2021-06" db="EMBL/GenBank/DDBJ databases">
        <authorList>
            <person name="Hodson N. C."/>
            <person name="Mongue J. A."/>
            <person name="Jaron S. K."/>
        </authorList>
    </citation>
    <scope>NUCLEOTIDE SEQUENCE</scope>
</reference>
<sequence>MGTNLVDGRVTIKCQTKESTEFLKEKVGTMTWTPPDVNEGRRFKGWEPQEAPSKKKIIYGVSVRSKGLLDWDDFRNRLRRLNQGLALNTDQWRWWNKEKIETAGWLSTGENKFLVIGVDKESA</sequence>
<protein>
    <submittedName>
        <fullName evidence="1">Uncharacterized protein</fullName>
    </submittedName>
</protein>
<evidence type="ECO:0000313" key="1">
    <source>
        <dbReference type="EMBL" id="CAG7833024.1"/>
    </source>
</evidence>